<name>A0A2I6SBH7_9VIRU</name>
<protein>
    <submittedName>
        <fullName evidence="1">WSSV030</fullName>
    </submittedName>
</protein>
<evidence type="ECO:0000313" key="1">
    <source>
        <dbReference type="EMBL" id="AUO14905.1"/>
    </source>
</evidence>
<dbReference type="EMBL" id="MG702567">
    <property type="protein sequence ID" value="AUO14905.1"/>
    <property type="molecule type" value="Genomic_DNA"/>
</dbReference>
<reference evidence="1" key="2">
    <citation type="journal article" date="2018" name="Genome Announc.">
        <title>First Report of a Complete Genome Sequence of White spot syndrome virus from India.</title>
        <authorList>
            <person name="Vinaya Kumar K."/>
            <person name="Shekhar M.S."/>
            <person name="Otta S.K."/>
            <person name="Karthic K."/>
            <person name="Ashok Kumar J."/>
            <person name="Gopikrishna G."/>
            <person name="Vijayan K.K."/>
        </authorList>
    </citation>
    <scope>NUCLEOTIDE SEQUENCE</scope>
    <source>
        <strain evidence="1">IN_AP4RU</strain>
    </source>
</reference>
<dbReference type="Proteomes" id="UP000267352">
    <property type="component" value="Segment"/>
</dbReference>
<accession>A0A2I6SBH7</accession>
<proteinExistence type="predicted"/>
<sequence length="41" mass="4605">MEKAHHMVQTLCSVALNIATKTAVVFVGTKKQFKDHSCRFV</sequence>
<reference evidence="1" key="1">
    <citation type="submission" date="2017-12" db="EMBL/GenBank/DDBJ databases">
        <authorList>
            <person name="Katneni V.K."/>
            <person name="Shekhar M.S."/>
            <person name="Otta S.K."/>
            <person name="Karthic K."/>
            <person name="Jangam A.K."/>
            <person name="Gopikrishna G."/>
            <person name="Vijayan K.K."/>
        </authorList>
    </citation>
    <scope>NUCLEOTIDE SEQUENCE [LARGE SCALE GENOMIC DNA]</scope>
    <source>
        <strain evidence="1">IN_AP4RU</strain>
    </source>
</reference>
<organism evidence="1">
    <name type="scientific">White spot syndrome virus</name>
    <dbReference type="NCBI Taxonomy" id="342409"/>
    <lineage>
        <taxon>Viruses</taxon>
        <taxon>Viruses incertae sedis</taxon>
        <taxon>Naldaviricetes</taxon>
        <taxon>Nimaviridae</taxon>
        <taxon>Whispovirus</taxon>
    </lineage>
</organism>